<evidence type="ECO:0000313" key="1">
    <source>
        <dbReference type="EMBL" id="CRZ22437.1"/>
    </source>
</evidence>
<name>A0A1I9GCJ6_BRUMA</name>
<accession>A0A1I9GCJ6</accession>
<dbReference type="AlphaFoldDB" id="A0A1I9GCJ6"/>
<proteinExistence type="predicted"/>
<protein>
    <submittedName>
        <fullName evidence="1">Bm185</fullName>
    </submittedName>
</protein>
<reference evidence="1" key="1">
    <citation type="journal article" date="2007" name="Science">
        <title>Draft genome of the filarial nematode parasite Brugia malayi.</title>
        <authorList>
            <person name="Ghedin E."/>
            <person name="Wang S."/>
            <person name="Spiro D."/>
            <person name="Caler E."/>
            <person name="Zhao Q."/>
            <person name="Crabtree J."/>
            <person name="Allen J.E."/>
            <person name="Delcher A.L."/>
            <person name="Guiliano D.B."/>
            <person name="Miranda-Saavedra D."/>
            <person name="Angiuoli S.V."/>
            <person name="Creasy T."/>
            <person name="Amedeo P."/>
            <person name="Haas B."/>
            <person name="El-Sayed N.M."/>
            <person name="Wortman J.R."/>
            <person name="Feldblyum T."/>
            <person name="Tallon L."/>
            <person name="Schatz M."/>
            <person name="Shumway M."/>
            <person name="Koo H."/>
            <person name="Salzberg S.L."/>
            <person name="Schobel S."/>
            <person name="Pertea M."/>
            <person name="Pop M."/>
            <person name="White O."/>
            <person name="Barton G.J."/>
            <person name="Carlow C.K."/>
            <person name="Crawford M.J."/>
            <person name="Daub J."/>
            <person name="Dimmic M.W."/>
            <person name="Estes C.F."/>
            <person name="Foster J.M."/>
            <person name="Ganatra M."/>
            <person name="Gregory W.F."/>
            <person name="Johnson N.M."/>
            <person name="Jin J."/>
            <person name="Komuniecki R."/>
            <person name="Korf I."/>
            <person name="Kumar S."/>
            <person name="Laney S."/>
            <person name="Li B.W."/>
            <person name="Li W."/>
            <person name="Lindblom T.H."/>
            <person name="Lustigman S."/>
            <person name="Ma D."/>
            <person name="Maina C.V."/>
            <person name="Martin D.M."/>
            <person name="McCarter J.P."/>
            <person name="McReynolds L."/>
            <person name="Mitreva M."/>
            <person name="Nutman T.B."/>
            <person name="Parkinson J."/>
            <person name="Peregrin-Alvarez J.M."/>
            <person name="Poole C."/>
            <person name="Ren Q."/>
            <person name="Saunders L."/>
            <person name="Sluder A.E."/>
            <person name="Smith K."/>
            <person name="Stanke M."/>
            <person name="Unnasch T.R."/>
            <person name="Ware J."/>
            <person name="Wei A.D."/>
            <person name="Weil G."/>
            <person name="Williams D.J."/>
            <person name="Zhang Y."/>
            <person name="Williams S.A."/>
            <person name="Fraser-Liggett C."/>
            <person name="Slatko B."/>
            <person name="Blaxter M.L."/>
            <person name="Scott A.L."/>
        </authorList>
    </citation>
    <scope>NUCLEOTIDE SEQUENCE</scope>
    <source>
        <strain evidence="1">FR3</strain>
    </source>
</reference>
<sequence length="77" mass="8678">MRTAVKTTSRRSSRLFLQQFGKEAFTERVGKYEHIHTANDIIIMIVAVEVVHALWDIRKLRPPADAAQSSASNNGKL</sequence>
<reference evidence="1" key="2">
    <citation type="submission" date="2012-12" db="EMBL/GenBank/DDBJ databases">
        <authorList>
            <consortium name="WormBase Consortium"/>
            <person name="Ghedin E."/>
            <person name="Paulini M."/>
        </authorList>
    </citation>
    <scope>NUCLEOTIDE SEQUENCE</scope>
    <source>
        <strain evidence="1">FR3</strain>
    </source>
</reference>
<dbReference type="EMBL" id="LN856451">
    <property type="protein sequence ID" value="CRZ22437.1"/>
    <property type="molecule type" value="Genomic_DNA"/>
</dbReference>
<gene>
    <name evidence="1" type="primary">Bm185</name>
    <name evidence="1" type="ORF">BM_Bm185</name>
</gene>
<organism evidence="1">
    <name type="scientific">Brugia malayi</name>
    <name type="common">Filarial nematode worm</name>
    <dbReference type="NCBI Taxonomy" id="6279"/>
    <lineage>
        <taxon>Eukaryota</taxon>
        <taxon>Metazoa</taxon>
        <taxon>Ecdysozoa</taxon>
        <taxon>Nematoda</taxon>
        <taxon>Chromadorea</taxon>
        <taxon>Rhabditida</taxon>
        <taxon>Spirurina</taxon>
        <taxon>Spiruromorpha</taxon>
        <taxon>Filarioidea</taxon>
        <taxon>Onchocercidae</taxon>
        <taxon>Brugia</taxon>
    </lineage>
</organism>